<evidence type="ECO:0000313" key="2">
    <source>
        <dbReference type="EMBL" id="MBB5115568.1"/>
    </source>
</evidence>
<organism evidence="2 3">
    <name type="scientific">Micromonospora echinospora</name>
    <name type="common">Micromonospora purpurea</name>
    <dbReference type="NCBI Taxonomy" id="1877"/>
    <lineage>
        <taxon>Bacteria</taxon>
        <taxon>Bacillati</taxon>
        <taxon>Actinomycetota</taxon>
        <taxon>Actinomycetes</taxon>
        <taxon>Micromonosporales</taxon>
        <taxon>Micromonosporaceae</taxon>
        <taxon>Micromonospora</taxon>
    </lineage>
</organism>
<feature type="domain" description="DUF5753" evidence="1">
    <location>
        <begin position="4"/>
        <end position="55"/>
    </location>
</feature>
<dbReference type="InterPro" id="IPR043917">
    <property type="entry name" value="DUF5753"/>
</dbReference>
<evidence type="ECO:0000313" key="3">
    <source>
        <dbReference type="Proteomes" id="UP000618986"/>
    </source>
</evidence>
<sequence length="61" mass="6398">MLPDDADRPGRTIQILTFGADEYGSMGSALSVLTFPEPADPGVVYVETRAGSLTLGAIDEL</sequence>
<accession>A0ABR6MJK9</accession>
<dbReference type="Proteomes" id="UP000618986">
    <property type="component" value="Unassembled WGS sequence"/>
</dbReference>
<gene>
    <name evidence="2" type="ORF">FHU28_005407</name>
</gene>
<protein>
    <recommendedName>
        <fullName evidence="1">DUF5753 domain-containing protein</fullName>
    </recommendedName>
</protein>
<name>A0ABR6MJK9_MICEC</name>
<dbReference type="EMBL" id="JACHJC010000001">
    <property type="protein sequence ID" value="MBB5115568.1"/>
    <property type="molecule type" value="Genomic_DNA"/>
</dbReference>
<comment type="caution">
    <text evidence="2">The sequence shown here is derived from an EMBL/GenBank/DDBJ whole genome shotgun (WGS) entry which is preliminary data.</text>
</comment>
<keyword evidence="3" id="KW-1185">Reference proteome</keyword>
<proteinExistence type="predicted"/>
<reference evidence="2 3" key="1">
    <citation type="submission" date="2020-08" db="EMBL/GenBank/DDBJ databases">
        <title>Sequencing the genomes of 1000 actinobacteria strains.</title>
        <authorList>
            <person name="Klenk H.-P."/>
        </authorList>
    </citation>
    <scope>NUCLEOTIDE SEQUENCE [LARGE SCALE GENOMIC DNA]</scope>
    <source>
        <strain evidence="2 3">DSM 43036</strain>
    </source>
</reference>
<evidence type="ECO:0000259" key="1">
    <source>
        <dbReference type="Pfam" id="PF19054"/>
    </source>
</evidence>
<dbReference type="Pfam" id="PF19054">
    <property type="entry name" value="DUF5753"/>
    <property type="match status" value="1"/>
</dbReference>